<protein>
    <recommendedName>
        <fullName evidence="2">Calmodulin-binding domain-containing protein</fullName>
    </recommendedName>
</protein>
<evidence type="ECO:0000259" key="2">
    <source>
        <dbReference type="Pfam" id="PF07839"/>
    </source>
</evidence>
<evidence type="ECO:0000256" key="1">
    <source>
        <dbReference type="SAM" id="MobiDB-lite"/>
    </source>
</evidence>
<proteinExistence type="predicted"/>
<dbReference type="PANTHER" id="PTHR33349:SF20">
    <property type="entry name" value="CHROMO DOMAIN CEC-LIKE PROTEIN"/>
    <property type="match status" value="1"/>
</dbReference>
<dbReference type="GO" id="GO:0005516">
    <property type="term" value="F:calmodulin binding"/>
    <property type="evidence" value="ECO:0007669"/>
    <property type="project" value="InterPro"/>
</dbReference>
<feature type="region of interest" description="Disordered" evidence="1">
    <location>
        <begin position="265"/>
        <end position="461"/>
    </location>
</feature>
<name>A0AAV6XSI3_9LAMI</name>
<feature type="region of interest" description="Disordered" evidence="1">
    <location>
        <begin position="1"/>
        <end position="221"/>
    </location>
</feature>
<dbReference type="Proteomes" id="UP000826271">
    <property type="component" value="Unassembled WGS sequence"/>
</dbReference>
<evidence type="ECO:0000313" key="3">
    <source>
        <dbReference type="EMBL" id="KAG8381975.1"/>
    </source>
</evidence>
<comment type="caution">
    <text evidence="3">The sequence shown here is derived from an EMBL/GenBank/DDBJ whole genome shotgun (WGS) entry which is preliminary data.</text>
</comment>
<feature type="compositionally biased region" description="Basic and acidic residues" evidence="1">
    <location>
        <begin position="106"/>
        <end position="118"/>
    </location>
</feature>
<feature type="compositionally biased region" description="Basic and acidic residues" evidence="1">
    <location>
        <begin position="1"/>
        <end position="16"/>
    </location>
</feature>
<accession>A0AAV6XSI3</accession>
<dbReference type="EMBL" id="WHWC01000005">
    <property type="protein sequence ID" value="KAG8381975.1"/>
    <property type="molecule type" value="Genomic_DNA"/>
</dbReference>
<dbReference type="Pfam" id="PF07839">
    <property type="entry name" value="CaM_binding"/>
    <property type="match status" value="1"/>
</dbReference>
<keyword evidence="4" id="KW-1185">Reference proteome</keyword>
<gene>
    <name evidence="3" type="ORF">BUALT_Bualt05G0028400</name>
</gene>
<feature type="compositionally biased region" description="Basic and acidic residues" evidence="1">
    <location>
        <begin position="303"/>
        <end position="318"/>
    </location>
</feature>
<dbReference type="PANTHER" id="PTHR33349">
    <property type="entry name" value="EMB|CAB62594.1"/>
    <property type="match status" value="1"/>
</dbReference>
<dbReference type="AlphaFoldDB" id="A0AAV6XSI3"/>
<feature type="compositionally biased region" description="Basic and acidic residues" evidence="1">
    <location>
        <begin position="148"/>
        <end position="161"/>
    </location>
</feature>
<feature type="compositionally biased region" description="Polar residues" evidence="1">
    <location>
        <begin position="22"/>
        <end position="41"/>
    </location>
</feature>
<feature type="compositionally biased region" description="Basic and acidic residues" evidence="1">
    <location>
        <begin position="389"/>
        <end position="441"/>
    </location>
</feature>
<evidence type="ECO:0000313" key="4">
    <source>
        <dbReference type="Proteomes" id="UP000826271"/>
    </source>
</evidence>
<feature type="compositionally biased region" description="Low complexity" evidence="1">
    <location>
        <begin position="84"/>
        <end position="97"/>
    </location>
</feature>
<sequence length="475" mass="52978">MATRRREITPGKEKRGTLPLHTGTSQQPRGRSPTAKSTSPASEKHIPNYLKPTISSSLVDKPKHTRRVSFEKTPSPSRTRRTRVSPGPSHRSSSFSGKTVYPQKSIAEKNLRIKDAGKQHSLHARSVASSTIKKSVRKQENEDSTSATKEEIIIIAPHEEIENPETCIVPQPEIQPNYLKSSIAEAEEQTKQDGSENENESKNKKGSEGLVPENHQEQINNKQIEAEIYNEDAKIVNNESSTVVADQDASLGIKTQEMEEKLQIEETSSKQQEIEEHTTNKKQKELEEHTINEIIGSSTDEIVAEKPNEEVEEKKGGEDDSGIEAHQSKETDIVEEKKQEANGIEAHESKETEVVEEKTPEANGIEAHESKETEVVEEKTPEANGIAAHESKETEVVEEKKQEGNVIEAHELKEKEVTEEKKHEAENEAIKQKGPQGKKDSAVSNDTIEETANKLREQRKNKVKALAGAFESVMQ</sequence>
<feature type="compositionally biased region" description="Basic and acidic residues" evidence="1">
    <location>
        <begin position="451"/>
        <end position="460"/>
    </location>
</feature>
<dbReference type="InterPro" id="IPR012417">
    <property type="entry name" value="CaM-bd_dom_pln"/>
</dbReference>
<organism evidence="3 4">
    <name type="scientific">Buddleja alternifolia</name>
    <dbReference type="NCBI Taxonomy" id="168488"/>
    <lineage>
        <taxon>Eukaryota</taxon>
        <taxon>Viridiplantae</taxon>
        <taxon>Streptophyta</taxon>
        <taxon>Embryophyta</taxon>
        <taxon>Tracheophyta</taxon>
        <taxon>Spermatophyta</taxon>
        <taxon>Magnoliopsida</taxon>
        <taxon>eudicotyledons</taxon>
        <taxon>Gunneridae</taxon>
        <taxon>Pentapetalae</taxon>
        <taxon>asterids</taxon>
        <taxon>lamiids</taxon>
        <taxon>Lamiales</taxon>
        <taxon>Scrophulariaceae</taxon>
        <taxon>Buddlejeae</taxon>
        <taxon>Buddleja</taxon>
    </lineage>
</organism>
<feature type="compositionally biased region" description="Basic and acidic residues" evidence="1">
    <location>
        <begin position="265"/>
        <end position="291"/>
    </location>
</feature>
<feature type="compositionally biased region" description="Basic and acidic residues" evidence="1">
    <location>
        <begin position="188"/>
        <end position="207"/>
    </location>
</feature>
<reference evidence="3" key="1">
    <citation type="submission" date="2019-10" db="EMBL/GenBank/DDBJ databases">
        <authorList>
            <person name="Zhang R."/>
            <person name="Pan Y."/>
            <person name="Wang J."/>
            <person name="Ma R."/>
            <person name="Yu S."/>
        </authorList>
    </citation>
    <scope>NUCLEOTIDE SEQUENCE</scope>
    <source>
        <strain evidence="3">LA-IB0</strain>
        <tissue evidence="3">Leaf</tissue>
    </source>
</reference>
<feature type="domain" description="Calmodulin-binding" evidence="2">
    <location>
        <begin position="369"/>
        <end position="474"/>
    </location>
</feature>
<feature type="compositionally biased region" description="Basic and acidic residues" evidence="1">
    <location>
        <begin position="326"/>
        <end position="381"/>
    </location>
</feature>